<dbReference type="Pfam" id="PF12328">
    <property type="entry name" value="Rpp20"/>
    <property type="match status" value="1"/>
</dbReference>
<feature type="compositionally biased region" description="Basic residues" evidence="4">
    <location>
        <begin position="18"/>
        <end position="33"/>
    </location>
</feature>
<organism evidence="5 6">
    <name type="scientific">Oidiodendron maius (strain Zn)</name>
    <dbReference type="NCBI Taxonomy" id="913774"/>
    <lineage>
        <taxon>Eukaryota</taxon>
        <taxon>Fungi</taxon>
        <taxon>Dikarya</taxon>
        <taxon>Ascomycota</taxon>
        <taxon>Pezizomycotina</taxon>
        <taxon>Leotiomycetes</taxon>
        <taxon>Leotiomycetes incertae sedis</taxon>
        <taxon>Myxotrichaceae</taxon>
        <taxon>Oidiodendron</taxon>
    </lineage>
</organism>
<dbReference type="InParanoid" id="A0A0C3HXF4"/>
<evidence type="ECO:0000313" key="6">
    <source>
        <dbReference type="Proteomes" id="UP000054321"/>
    </source>
</evidence>
<dbReference type="GO" id="GO:0004526">
    <property type="term" value="F:ribonuclease P activity"/>
    <property type="evidence" value="ECO:0007669"/>
    <property type="project" value="TreeGrafter"/>
</dbReference>
<sequence>MEKGPPSPVANRQQTYPKHPRLPKGSKIQKRPLLHPAIPSPRTSSSSPKVVYVSASSPFISVVKRVQKNLAAIQARSTGPVNLRHPSKDVLQQVHEGVMASRKGKKDGAQEEVILKGTGKAIQKVLALAAWFQDEAQNQLGVKVVLRTSSVGAIDDVIHMDRDNKVERKEENADGDETRIRRVSCLEVGISPR</sequence>
<keyword evidence="3" id="KW-0539">Nucleus</keyword>
<dbReference type="FunCoup" id="A0A0C3HXF4">
    <property type="interactions" value="71"/>
</dbReference>
<evidence type="ECO:0000256" key="2">
    <source>
        <dbReference type="ARBA" id="ARBA00022694"/>
    </source>
</evidence>
<dbReference type="Proteomes" id="UP000054321">
    <property type="component" value="Unassembled WGS sequence"/>
</dbReference>
<dbReference type="GO" id="GO:0005655">
    <property type="term" value="C:nucleolar ribonuclease P complex"/>
    <property type="evidence" value="ECO:0007669"/>
    <property type="project" value="InterPro"/>
</dbReference>
<evidence type="ECO:0000256" key="3">
    <source>
        <dbReference type="ARBA" id="ARBA00023242"/>
    </source>
</evidence>
<dbReference type="GO" id="GO:0000294">
    <property type="term" value="P:nuclear-transcribed mRNA catabolic process, RNase MRP-dependent"/>
    <property type="evidence" value="ECO:0007669"/>
    <property type="project" value="TreeGrafter"/>
</dbReference>
<dbReference type="InterPro" id="IPR020241">
    <property type="entry name" value="RNase_P/MRP_Pop7_fungi"/>
</dbReference>
<reference evidence="6" key="2">
    <citation type="submission" date="2015-01" db="EMBL/GenBank/DDBJ databases">
        <title>Evolutionary Origins and Diversification of the Mycorrhizal Mutualists.</title>
        <authorList>
            <consortium name="DOE Joint Genome Institute"/>
            <consortium name="Mycorrhizal Genomics Consortium"/>
            <person name="Kohler A."/>
            <person name="Kuo A."/>
            <person name="Nagy L.G."/>
            <person name="Floudas D."/>
            <person name="Copeland A."/>
            <person name="Barry K.W."/>
            <person name="Cichocki N."/>
            <person name="Veneault-Fourrey C."/>
            <person name="LaButti K."/>
            <person name="Lindquist E.A."/>
            <person name="Lipzen A."/>
            <person name="Lundell T."/>
            <person name="Morin E."/>
            <person name="Murat C."/>
            <person name="Riley R."/>
            <person name="Ohm R."/>
            <person name="Sun H."/>
            <person name="Tunlid A."/>
            <person name="Henrissat B."/>
            <person name="Grigoriev I.V."/>
            <person name="Hibbett D.S."/>
            <person name="Martin F."/>
        </authorList>
    </citation>
    <scope>NUCLEOTIDE SEQUENCE [LARGE SCALE GENOMIC DNA]</scope>
    <source>
        <strain evidence="6">Zn</strain>
    </source>
</reference>
<dbReference type="GO" id="GO:0000171">
    <property type="term" value="F:ribonuclease MRP activity"/>
    <property type="evidence" value="ECO:0007669"/>
    <property type="project" value="TreeGrafter"/>
</dbReference>
<dbReference type="HOGENOM" id="CLU_085444_1_0_1"/>
<dbReference type="Gene3D" id="3.30.110.20">
    <property type="entry name" value="Alba-like domain"/>
    <property type="match status" value="1"/>
</dbReference>
<evidence type="ECO:0000256" key="1">
    <source>
        <dbReference type="ARBA" id="ARBA00004123"/>
    </source>
</evidence>
<keyword evidence="2" id="KW-0819">tRNA processing</keyword>
<dbReference type="OrthoDB" id="5416589at2759"/>
<keyword evidence="6" id="KW-1185">Reference proteome</keyword>
<protein>
    <submittedName>
        <fullName evidence="5">Uncharacterized protein</fullName>
    </submittedName>
</protein>
<dbReference type="STRING" id="913774.A0A0C3HXF4"/>
<dbReference type="GO" id="GO:0000172">
    <property type="term" value="C:ribonuclease MRP complex"/>
    <property type="evidence" value="ECO:0007669"/>
    <property type="project" value="InterPro"/>
</dbReference>
<dbReference type="PANTHER" id="PTHR28256">
    <property type="entry name" value="RIBONUCLEASES P/MRP PROTEIN SUBUNIT POP7"/>
    <property type="match status" value="1"/>
</dbReference>
<dbReference type="GO" id="GO:0006364">
    <property type="term" value="P:rRNA processing"/>
    <property type="evidence" value="ECO:0007669"/>
    <property type="project" value="TreeGrafter"/>
</dbReference>
<evidence type="ECO:0000256" key="4">
    <source>
        <dbReference type="SAM" id="MobiDB-lite"/>
    </source>
</evidence>
<evidence type="ECO:0000313" key="5">
    <source>
        <dbReference type="EMBL" id="KIN07575.1"/>
    </source>
</evidence>
<dbReference type="InterPro" id="IPR014612">
    <property type="entry name" value="Pop7/Rpp20"/>
</dbReference>
<proteinExistence type="predicted"/>
<comment type="subcellular location">
    <subcellularLocation>
        <location evidence="1">Nucleus</location>
    </subcellularLocation>
</comment>
<gene>
    <name evidence="5" type="ORF">OIDMADRAFT_47475</name>
</gene>
<reference evidence="5 6" key="1">
    <citation type="submission" date="2014-04" db="EMBL/GenBank/DDBJ databases">
        <authorList>
            <consortium name="DOE Joint Genome Institute"/>
            <person name="Kuo A."/>
            <person name="Martino E."/>
            <person name="Perotto S."/>
            <person name="Kohler A."/>
            <person name="Nagy L.G."/>
            <person name="Floudas D."/>
            <person name="Copeland A."/>
            <person name="Barry K.W."/>
            <person name="Cichocki N."/>
            <person name="Veneault-Fourrey C."/>
            <person name="LaButti K."/>
            <person name="Lindquist E.A."/>
            <person name="Lipzen A."/>
            <person name="Lundell T."/>
            <person name="Morin E."/>
            <person name="Murat C."/>
            <person name="Sun H."/>
            <person name="Tunlid A."/>
            <person name="Henrissat B."/>
            <person name="Grigoriev I.V."/>
            <person name="Hibbett D.S."/>
            <person name="Martin F."/>
            <person name="Nordberg H.P."/>
            <person name="Cantor M.N."/>
            <person name="Hua S.X."/>
        </authorList>
    </citation>
    <scope>NUCLEOTIDE SEQUENCE [LARGE SCALE GENOMIC DNA]</scope>
    <source>
        <strain evidence="5 6">Zn</strain>
    </source>
</reference>
<name>A0A0C3HXF4_OIDMZ</name>
<dbReference type="GO" id="GO:0034965">
    <property type="term" value="P:intronic box C/D snoRNA processing"/>
    <property type="evidence" value="ECO:0007669"/>
    <property type="project" value="TreeGrafter"/>
</dbReference>
<feature type="region of interest" description="Disordered" evidence="4">
    <location>
        <begin position="1"/>
        <end position="48"/>
    </location>
</feature>
<accession>A0A0C3HXF4</accession>
<dbReference type="EMBL" id="KN832870">
    <property type="protein sequence ID" value="KIN07575.1"/>
    <property type="molecule type" value="Genomic_DNA"/>
</dbReference>
<dbReference type="PANTHER" id="PTHR28256:SF1">
    <property type="entry name" value="RIBONUCLEASES P_MRP PROTEIN SUBUNIT POP7"/>
    <property type="match status" value="1"/>
</dbReference>
<dbReference type="GO" id="GO:0003723">
    <property type="term" value="F:RNA binding"/>
    <property type="evidence" value="ECO:0007669"/>
    <property type="project" value="TreeGrafter"/>
</dbReference>
<dbReference type="GO" id="GO:0001682">
    <property type="term" value="P:tRNA 5'-leader removal"/>
    <property type="evidence" value="ECO:0007669"/>
    <property type="project" value="InterPro"/>
</dbReference>
<dbReference type="AlphaFoldDB" id="A0A0C3HXF4"/>
<dbReference type="InterPro" id="IPR036882">
    <property type="entry name" value="Alba-like_dom_sf"/>
</dbReference>